<protein>
    <submittedName>
        <fullName evidence="7">ABC transporter permease</fullName>
    </submittedName>
</protein>
<dbReference type="InterPro" id="IPR013525">
    <property type="entry name" value="ABC2_TM"/>
</dbReference>
<dbReference type="GO" id="GO:0016020">
    <property type="term" value="C:membrane"/>
    <property type="evidence" value="ECO:0007669"/>
    <property type="project" value="UniProtKB-SubCell"/>
</dbReference>
<proteinExistence type="predicted"/>
<dbReference type="InterPro" id="IPR051784">
    <property type="entry name" value="Nod_factor_ABC_transporter"/>
</dbReference>
<dbReference type="Pfam" id="PF01061">
    <property type="entry name" value="ABC2_membrane"/>
    <property type="match status" value="1"/>
</dbReference>
<accession>A0A939DV30</accession>
<evidence type="ECO:0000256" key="2">
    <source>
        <dbReference type="ARBA" id="ARBA00022692"/>
    </source>
</evidence>
<organism evidence="7 8">
    <name type="scientific">Microbacterium esteraromaticum</name>
    <dbReference type="NCBI Taxonomy" id="57043"/>
    <lineage>
        <taxon>Bacteria</taxon>
        <taxon>Bacillati</taxon>
        <taxon>Actinomycetota</taxon>
        <taxon>Actinomycetes</taxon>
        <taxon>Micrococcales</taxon>
        <taxon>Microbacteriaceae</taxon>
        <taxon>Microbacterium</taxon>
    </lineage>
</organism>
<dbReference type="AlphaFoldDB" id="A0A939DV30"/>
<evidence type="ECO:0000256" key="4">
    <source>
        <dbReference type="ARBA" id="ARBA00023136"/>
    </source>
</evidence>
<keyword evidence="4 5" id="KW-0472">Membrane</keyword>
<dbReference type="RefSeq" id="WP_206822640.1">
    <property type="nucleotide sequence ID" value="NZ_JAEMWU010000001.1"/>
</dbReference>
<feature type="transmembrane region" description="Helical" evidence="5">
    <location>
        <begin position="38"/>
        <end position="61"/>
    </location>
</feature>
<reference evidence="7" key="1">
    <citation type="submission" date="2020-12" db="EMBL/GenBank/DDBJ databases">
        <title>PHA producing bacteria isolated from mangrove.</title>
        <authorList>
            <person name="Zheng W."/>
            <person name="Yu S."/>
            <person name="Huang Y."/>
        </authorList>
    </citation>
    <scope>NUCLEOTIDE SEQUENCE</scope>
    <source>
        <strain evidence="7">GN8-5</strain>
    </source>
</reference>
<evidence type="ECO:0000313" key="7">
    <source>
        <dbReference type="EMBL" id="MBN8204842.1"/>
    </source>
</evidence>
<comment type="subcellular location">
    <subcellularLocation>
        <location evidence="1">Membrane</location>
        <topology evidence="1">Multi-pass membrane protein</topology>
    </subcellularLocation>
</comment>
<feature type="transmembrane region" description="Helical" evidence="5">
    <location>
        <begin position="240"/>
        <end position="259"/>
    </location>
</feature>
<feature type="transmembrane region" description="Helical" evidence="5">
    <location>
        <begin position="67"/>
        <end position="93"/>
    </location>
</feature>
<dbReference type="GO" id="GO:0140359">
    <property type="term" value="F:ABC-type transporter activity"/>
    <property type="evidence" value="ECO:0007669"/>
    <property type="project" value="InterPro"/>
</dbReference>
<dbReference type="Proteomes" id="UP000664385">
    <property type="component" value="Unassembled WGS sequence"/>
</dbReference>
<feature type="transmembrane region" description="Helical" evidence="5">
    <location>
        <begin position="114"/>
        <end position="140"/>
    </location>
</feature>
<dbReference type="PANTHER" id="PTHR43229">
    <property type="entry name" value="NODULATION PROTEIN J"/>
    <property type="match status" value="1"/>
</dbReference>
<evidence type="ECO:0000256" key="5">
    <source>
        <dbReference type="SAM" id="Phobius"/>
    </source>
</evidence>
<evidence type="ECO:0000313" key="8">
    <source>
        <dbReference type="Proteomes" id="UP000664385"/>
    </source>
</evidence>
<dbReference type="EMBL" id="JAEMWU010000001">
    <property type="protein sequence ID" value="MBN8204842.1"/>
    <property type="molecule type" value="Genomic_DNA"/>
</dbReference>
<feature type="transmembrane region" description="Helical" evidence="5">
    <location>
        <begin position="152"/>
        <end position="175"/>
    </location>
</feature>
<keyword evidence="2 5" id="KW-0812">Transmembrane</keyword>
<keyword evidence="3 5" id="KW-1133">Transmembrane helix</keyword>
<sequence length="262" mass="27931">MATTTSPMARTAAPLPRPGLGVTFRTLLRWTLTQSGPMLPFVIVVQVALAAGIIVGFGLLIPGIDTASAQFISTGAPTVLLMIVGLAIVSAGVAQSRTTGTFTYLRALPIPRALLLVADLTVWLLVALPGVAVSVLVAHWRYGFDYSFDWPLLIAASILTAITASAMGYAIAVSLPPMVTQLVTQVLVFFVMLFSPITFPSSQLPVWFQMVHDVLPFRPAADLIRAGLLSDTYTAEARDLVTLSLWCIVALVASVRALVRRG</sequence>
<comment type="caution">
    <text evidence="7">The sequence shown here is derived from an EMBL/GenBank/DDBJ whole genome shotgun (WGS) entry which is preliminary data.</text>
</comment>
<evidence type="ECO:0000259" key="6">
    <source>
        <dbReference type="Pfam" id="PF01061"/>
    </source>
</evidence>
<evidence type="ECO:0000256" key="1">
    <source>
        <dbReference type="ARBA" id="ARBA00004141"/>
    </source>
</evidence>
<evidence type="ECO:0000256" key="3">
    <source>
        <dbReference type="ARBA" id="ARBA00022989"/>
    </source>
</evidence>
<feature type="domain" description="ABC-2 type transporter transmembrane" evidence="6">
    <location>
        <begin position="44"/>
        <end position="228"/>
    </location>
</feature>
<dbReference type="PANTHER" id="PTHR43229:SF3">
    <property type="entry name" value="ABC-TYPE MULTIDRUG TRANSPORT SYSTEM, PERMEASE COMPONENT"/>
    <property type="match status" value="1"/>
</dbReference>
<gene>
    <name evidence="7" type="ORF">JF543_02580</name>
</gene>
<feature type="transmembrane region" description="Helical" evidence="5">
    <location>
        <begin position="182"/>
        <end position="199"/>
    </location>
</feature>
<name>A0A939DV30_9MICO</name>